<keyword evidence="25 41" id="KW-0297">G-protein coupled receptor</keyword>
<dbReference type="FunFam" id="1.20.1070.10:FF:000093">
    <property type="entry name" value="G-protein coupled estrogen receptor 1"/>
    <property type="match status" value="1"/>
</dbReference>
<dbReference type="GO" id="GO:0032591">
    <property type="term" value="C:dendritic spine membrane"/>
    <property type="evidence" value="ECO:0007669"/>
    <property type="project" value="UniProtKB-SubCell"/>
</dbReference>
<evidence type="ECO:0000256" key="3">
    <source>
        <dbReference type="ARBA" id="ARBA00004225"/>
    </source>
</evidence>
<dbReference type="InterPro" id="IPR000276">
    <property type="entry name" value="GPCR_Rhodpsn"/>
</dbReference>
<feature type="domain" description="G-protein coupled receptors family 1 profile" evidence="44">
    <location>
        <begin position="644"/>
        <end position="892"/>
    </location>
</feature>
<dbReference type="PROSITE" id="PS00237">
    <property type="entry name" value="G_PROTEIN_RECEP_F1_1"/>
    <property type="match status" value="1"/>
</dbReference>
<evidence type="ECO:0000256" key="25">
    <source>
        <dbReference type="ARBA" id="ARBA00023040"/>
    </source>
</evidence>
<keyword evidence="29 41" id="KW-0675">Receptor</keyword>
<evidence type="ECO:0000256" key="19">
    <source>
        <dbReference type="ARBA" id="ARBA00022782"/>
    </source>
</evidence>
<keyword evidence="24" id="KW-0333">Golgi apparatus</keyword>
<dbReference type="GO" id="GO:0014069">
    <property type="term" value="C:postsynaptic density"/>
    <property type="evidence" value="ECO:0007669"/>
    <property type="project" value="UniProtKB-SubCell"/>
</dbReference>
<evidence type="ECO:0000256" key="39">
    <source>
        <dbReference type="ARBA" id="ARBA00042063"/>
    </source>
</evidence>
<feature type="transmembrane region" description="Helical" evidence="43">
    <location>
        <begin position="664"/>
        <end position="682"/>
    </location>
</feature>
<dbReference type="GO" id="GO:0055037">
    <property type="term" value="C:recycling endosome"/>
    <property type="evidence" value="ECO:0007669"/>
    <property type="project" value="UniProtKB-SubCell"/>
</dbReference>
<evidence type="ECO:0000256" key="17">
    <source>
        <dbReference type="ARBA" id="ARBA00022703"/>
    </source>
</evidence>
<evidence type="ECO:0000256" key="23">
    <source>
        <dbReference type="ARBA" id="ARBA00023018"/>
    </source>
</evidence>
<evidence type="ECO:0000256" key="21">
    <source>
        <dbReference type="ARBA" id="ARBA00022902"/>
    </source>
</evidence>
<evidence type="ECO:0000256" key="2">
    <source>
        <dbReference type="ARBA" id="ARBA00004172"/>
    </source>
</evidence>
<dbReference type="EMBL" id="RWIC01000106">
    <property type="protein sequence ID" value="TKC49793.1"/>
    <property type="molecule type" value="Genomic_DNA"/>
</dbReference>
<evidence type="ECO:0000256" key="36">
    <source>
        <dbReference type="ARBA" id="ARBA00023329"/>
    </source>
</evidence>
<keyword evidence="23" id="KW-0770">Synapse</keyword>
<evidence type="ECO:0000256" key="8">
    <source>
        <dbReference type="ARBA" id="ARBA00004439"/>
    </source>
</evidence>
<evidence type="ECO:0000256" key="31">
    <source>
        <dbReference type="ARBA" id="ARBA00023224"/>
    </source>
</evidence>
<keyword evidence="21" id="KW-0524">Neurogenesis</keyword>
<dbReference type="GO" id="GO:0030659">
    <property type="term" value="C:cytoplasmic vesicle membrane"/>
    <property type="evidence" value="ECO:0007669"/>
    <property type="project" value="UniProtKB-SubCell"/>
</dbReference>
<keyword evidence="15" id="KW-0963">Cytoplasm</keyword>
<evidence type="ECO:0000256" key="18">
    <source>
        <dbReference type="ARBA" id="ARBA00022753"/>
    </source>
</evidence>
<evidence type="ECO:0000256" key="6">
    <source>
        <dbReference type="ARBA" id="ARBA00004332"/>
    </source>
</evidence>
<evidence type="ECO:0000313" key="45">
    <source>
        <dbReference type="EMBL" id="TKC49793.1"/>
    </source>
</evidence>
<evidence type="ECO:0000256" key="13">
    <source>
        <dbReference type="ARBA" id="ARBA00004653"/>
    </source>
</evidence>
<evidence type="ECO:0000256" key="30">
    <source>
        <dbReference type="ARBA" id="ARBA00023212"/>
    </source>
</evidence>
<dbReference type="GO" id="GO:0005789">
    <property type="term" value="C:endoplasmic reticulum membrane"/>
    <property type="evidence" value="ECO:0007669"/>
    <property type="project" value="UniProtKB-SubCell"/>
</dbReference>
<feature type="transmembrane region" description="Helical" evidence="43">
    <location>
        <begin position="784"/>
        <end position="809"/>
    </location>
</feature>
<dbReference type="InterPro" id="IPR047143">
    <property type="entry name" value="GPER1-like"/>
</dbReference>
<keyword evidence="27 43" id="KW-0472">Membrane</keyword>
<dbReference type="GO" id="GO:0004930">
    <property type="term" value="F:G protein-coupled receptor activity"/>
    <property type="evidence" value="ECO:0007669"/>
    <property type="project" value="UniProtKB-KW"/>
</dbReference>
<organism evidence="45 46">
    <name type="scientific">Monodon monoceros</name>
    <name type="common">Narwhal</name>
    <name type="synonym">Ceratodon monodon</name>
    <dbReference type="NCBI Taxonomy" id="40151"/>
    <lineage>
        <taxon>Eukaryota</taxon>
        <taxon>Metazoa</taxon>
        <taxon>Chordata</taxon>
        <taxon>Craniata</taxon>
        <taxon>Vertebrata</taxon>
        <taxon>Euteleostomi</taxon>
        <taxon>Mammalia</taxon>
        <taxon>Eutheria</taxon>
        <taxon>Laurasiatheria</taxon>
        <taxon>Artiodactyla</taxon>
        <taxon>Whippomorpha</taxon>
        <taxon>Cetacea</taxon>
        <taxon>Odontoceti</taxon>
        <taxon>Monodontidae</taxon>
        <taxon>Monodon</taxon>
    </lineage>
</organism>
<dbReference type="GO" id="GO:0005769">
    <property type="term" value="C:early endosome"/>
    <property type="evidence" value="ECO:0007669"/>
    <property type="project" value="UniProtKB-SubCell"/>
</dbReference>
<dbReference type="Proteomes" id="UP000308365">
    <property type="component" value="Unassembled WGS sequence"/>
</dbReference>
<feature type="non-terminal residue" evidence="45">
    <location>
        <position position="1"/>
    </location>
</feature>
<dbReference type="GO" id="GO:0071392">
    <property type="term" value="P:cellular response to estradiol stimulus"/>
    <property type="evidence" value="ECO:0007669"/>
    <property type="project" value="UniProtKB-ARBA"/>
</dbReference>
<proteinExistence type="inferred from homology"/>
<dbReference type="GO" id="GO:0051050">
    <property type="term" value="P:positive regulation of transport"/>
    <property type="evidence" value="ECO:0007669"/>
    <property type="project" value="UniProtKB-ARBA"/>
</dbReference>
<evidence type="ECO:0000256" key="38">
    <source>
        <dbReference type="ARBA" id="ARBA00039464"/>
    </source>
</evidence>
<dbReference type="GO" id="GO:0048471">
    <property type="term" value="C:perinuclear region of cytoplasm"/>
    <property type="evidence" value="ECO:0007669"/>
    <property type="project" value="UniProtKB-SubCell"/>
</dbReference>
<evidence type="ECO:0000256" key="10">
    <source>
        <dbReference type="ARBA" id="ARBA00004489"/>
    </source>
</evidence>
<protein>
    <recommendedName>
        <fullName evidence="38">G-protein coupled estrogen receptor 1</fullName>
    </recommendedName>
    <alternativeName>
        <fullName evidence="39">G protein-coupled estrogen receptor 1</fullName>
    </alternativeName>
    <alternativeName>
        <fullName evidence="40">G-protein coupled receptor 30</fullName>
    </alternativeName>
</protein>
<evidence type="ECO:0000256" key="32">
    <source>
        <dbReference type="ARBA" id="ARBA00023242"/>
    </source>
</evidence>
<evidence type="ECO:0000256" key="16">
    <source>
        <dbReference type="ARBA" id="ARBA00022692"/>
    </source>
</evidence>
<dbReference type="AlphaFoldDB" id="A0A4U1FIR6"/>
<evidence type="ECO:0000256" key="15">
    <source>
        <dbReference type="ARBA" id="ARBA00022490"/>
    </source>
</evidence>
<keyword evidence="16 41" id="KW-0812">Transmembrane</keyword>
<dbReference type="Pfam" id="PF00001">
    <property type="entry name" value="7tm_1"/>
    <property type="match status" value="1"/>
</dbReference>
<name>A0A4U1FIR6_MONMO</name>
<keyword evidence="32" id="KW-0539">Nucleus</keyword>
<feature type="transmembrane region" description="Helical" evidence="43">
    <location>
        <begin position="829"/>
        <end position="852"/>
    </location>
</feature>
<evidence type="ECO:0000313" key="46">
    <source>
        <dbReference type="Proteomes" id="UP000308365"/>
    </source>
</evidence>
<keyword evidence="31 41" id="KW-0807">Transducer</keyword>
<feature type="region of interest" description="Disordered" evidence="42">
    <location>
        <begin position="510"/>
        <end position="530"/>
    </location>
</feature>
<evidence type="ECO:0000256" key="27">
    <source>
        <dbReference type="ARBA" id="ARBA00023136"/>
    </source>
</evidence>
<evidence type="ECO:0000259" key="44">
    <source>
        <dbReference type="PROSITE" id="PS50262"/>
    </source>
</evidence>
<evidence type="ECO:0000256" key="4">
    <source>
        <dbReference type="ARBA" id="ARBA00004245"/>
    </source>
</evidence>
<evidence type="ECO:0000256" key="28">
    <source>
        <dbReference type="ARBA" id="ARBA00023157"/>
    </source>
</evidence>
<dbReference type="GO" id="GO:0030154">
    <property type="term" value="P:cell differentiation"/>
    <property type="evidence" value="ECO:0007669"/>
    <property type="project" value="UniProtKB-KW"/>
</dbReference>
<evidence type="ECO:0000256" key="37">
    <source>
        <dbReference type="ARBA" id="ARBA00034105"/>
    </source>
</evidence>
<evidence type="ECO:0000256" key="34">
    <source>
        <dbReference type="ARBA" id="ARBA00023273"/>
    </source>
</evidence>
<evidence type="ECO:0000256" key="9">
    <source>
        <dbReference type="ARBA" id="ARBA00004477"/>
    </source>
</evidence>
<dbReference type="GO" id="GO:0007399">
    <property type="term" value="P:nervous system development"/>
    <property type="evidence" value="ECO:0007669"/>
    <property type="project" value="UniProtKB-KW"/>
</dbReference>
<keyword evidence="14" id="KW-1003">Cell membrane</keyword>
<keyword evidence="35" id="KW-0131">Cell cycle</keyword>
<sequence>SEDVVAAQSVALATQLCPRGLFNPTTFLRGLARLGRRRLPAGLHSPGLLATMLSLAAIGRPDFLATADLGCAVLSFLPKICYLNTQDVQLAMPFAFLPWRPLSCPRGLAWRPSGAAALPGHVWGALRNQAVSGRPDDSLAFVPLPAFGVLLGVQRARGARPLLSWWFLVALTTIALHLPYHKALLQQARLELQRDGGSPRDEPLGNLAELALPGESCAGSRPPSSPQPCGWALLSVGASLAEVQAGEAGNSFPLKGLKTLLGPLAWGWDKDLGLQPGLLEHSTQSPQGWDSPSLGRPLFLCCWQVLLKGQKETSRRLLATAQRSQLPESQHQPGPGPLPRVVNTVNTAGPCAQWAPALGLGSSKPFPRRGCPPPAAVGHTHLRTCRTGTRDTNRGTTAVSRREEPGEGSAIRGWTGRSQELQFCPKTSTLQANGTQLGTEQKVHSTLTPGLRDPALTPHSRPTRRGLTLQRCASFIHSEFSLTASKTKEVKKGAPKRKVGDGLKCSADDNHATLAGGQGTEGLQSSRPRAERVRGRLGRFCQPLQADGDIHPPADAWLASKSIPFPSQEGFPVKKRFLGALRQILRGRLMETPPGASNGSSSGLGLPRTLANSSAALSEQQQRAVGLFLSCLYTIFLFPIGFAGNLLILAVNIRFREKMTIPDLYFTNLAAADLVLVADSLIEVFNLDEQYYDITALCTFMSLFLQVNMYSSVFFLTWMSFDRYLALAKATRCGPFRTKPRARLSCGLIWMASVSATLVPFTAVHLQHSEDVCFCFADVREVQWLEVTLGFVVPFAIIGLCYSLIVRVLVTAHRHHGLRPRRQKALRMILAVVLVFFVCWLPENVFISVHLLQRAPPGAGPCQRSPRHAHPLAGHVVNLAAFSNSCLNPLVYSFLGETFRDKLRLYLEQKTSLSALNRFCHAALKAAVPDSTEQAESCPSIWVMSTGHGPPHTLDHVADVSDTANESEKEGNTGTCHKFAILEEQNSRT</sequence>
<evidence type="ECO:0000256" key="26">
    <source>
        <dbReference type="ARBA" id="ARBA00023128"/>
    </source>
</evidence>
<keyword evidence="22 43" id="KW-1133">Transmembrane helix</keyword>
<feature type="region of interest" description="Disordered" evidence="42">
    <location>
        <begin position="386"/>
        <end position="410"/>
    </location>
</feature>
<evidence type="ECO:0000256" key="7">
    <source>
        <dbReference type="ARBA" id="ARBA00004412"/>
    </source>
</evidence>
<dbReference type="GO" id="GO:0005856">
    <property type="term" value="C:cytoskeleton"/>
    <property type="evidence" value="ECO:0007669"/>
    <property type="project" value="UniProtKB-SubCell"/>
</dbReference>
<reference evidence="46" key="1">
    <citation type="journal article" date="2019" name="IScience">
        <title>Narwhal Genome Reveals Long-Term Low Genetic Diversity despite Current Large Abundance Size.</title>
        <authorList>
            <person name="Westbury M.V."/>
            <person name="Petersen B."/>
            <person name="Garde E."/>
            <person name="Heide-Jorgensen M.P."/>
            <person name="Lorenzen E.D."/>
        </authorList>
    </citation>
    <scope>NUCLEOTIDE SEQUENCE [LARGE SCALE GENOMIC DNA]</scope>
</reference>
<keyword evidence="33" id="KW-0628">Postsynaptic cell membrane</keyword>
<keyword evidence="36" id="KW-0968">Cytoplasmic vesicle</keyword>
<dbReference type="PANTHER" id="PTHR24226">
    <property type="entry name" value="G-PROTEIN COUPLED RECEPTOR 182 AND ESTROGEN RECEPTOR 1"/>
    <property type="match status" value="1"/>
</dbReference>
<evidence type="ECO:0000256" key="14">
    <source>
        <dbReference type="ARBA" id="ARBA00022475"/>
    </source>
</evidence>
<evidence type="ECO:0000256" key="20">
    <source>
        <dbReference type="ARBA" id="ARBA00022824"/>
    </source>
</evidence>
<keyword evidence="30" id="KW-0206">Cytoskeleton</keyword>
<dbReference type="GO" id="GO:0031966">
    <property type="term" value="C:mitochondrial membrane"/>
    <property type="evidence" value="ECO:0007669"/>
    <property type="project" value="UniProtKB-SubCell"/>
</dbReference>
<keyword evidence="19" id="KW-0221">Differentiation</keyword>
<evidence type="ECO:0000256" key="5">
    <source>
        <dbReference type="ARBA" id="ARBA00004279"/>
    </source>
</evidence>
<keyword evidence="18" id="KW-0967">Endosome</keyword>
<keyword evidence="28" id="KW-1015">Disulfide bond</keyword>
<evidence type="ECO:0000256" key="40">
    <source>
        <dbReference type="ARBA" id="ARBA00043164"/>
    </source>
</evidence>
<dbReference type="SUPFAM" id="SSF81321">
    <property type="entry name" value="Family A G protein-coupled receptor-like"/>
    <property type="match status" value="1"/>
</dbReference>
<evidence type="ECO:0000256" key="35">
    <source>
        <dbReference type="ARBA" id="ARBA00023306"/>
    </source>
</evidence>
<keyword evidence="17" id="KW-0053">Apoptosis</keyword>
<evidence type="ECO:0000256" key="24">
    <source>
        <dbReference type="ARBA" id="ARBA00023034"/>
    </source>
</evidence>
<dbReference type="GO" id="GO:0005634">
    <property type="term" value="C:nucleus"/>
    <property type="evidence" value="ECO:0007669"/>
    <property type="project" value="UniProtKB-SubCell"/>
</dbReference>
<dbReference type="PROSITE" id="PS50262">
    <property type="entry name" value="G_PROTEIN_RECEP_F1_2"/>
    <property type="match status" value="1"/>
</dbReference>
<feature type="transmembrane region" description="Helical" evidence="43">
    <location>
        <begin position="694"/>
        <end position="721"/>
    </location>
</feature>
<evidence type="ECO:0000256" key="12">
    <source>
        <dbReference type="ARBA" id="ARBA00004601"/>
    </source>
</evidence>
<dbReference type="PRINTS" id="PR00237">
    <property type="entry name" value="GPCRRHODOPSN"/>
</dbReference>
<evidence type="ECO:0000256" key="22">
    <source>
        <dbReference type="ARBA" id="ARBA00022989"/>
    </source>
</evidence>
<evidence type="ECO:0000256" key="43">
    <source>
        <dbReference type="SAM" id="Phobius"/>
    </source>
</evidence>
<evidence type="ECO:0000256" key="29">
    <source>
        <dbReference type="ARBA" id="ARBA00023170"/>
    </source>
</evidence>
<dbReference type="PANTHER" id="PTHR24226:SF2">
    <property type="entry name" value="G-PROTEIN COUPLED ESTROGEN RECEPTOR 1"/>
    <property type="match status" value="1"/>
</dbReference>
<gene>
    <name evidence="45" type="ORF">EI555_002515</name>
</gene>
<feature type="transmembrane region" description="Helical" evidence="43">
    <location>
        <begin position="742"/>
        <end position="764"/>
    </location>
</feature>
<comment type="subcellular location">
    <subcellularLocation>
        <location evidence="10">Cell projection</location>
        <location evidence="10">Axon</location>
    </subcellularLocation>
    <subcellularLocation>
        <location evidence="5">Cell projection</location>
        <location evidence="5">Dendrite</location>
    </subcellularLocation>
    <subcellularLocation>
        <location evidence="6">Cell projection</location>
        <location evidence="6">Dendritic spine membrane</location>
        <topology evidence="6">Multi-pass membrane protein</topology>
    </subcellularLocation>
    <subcellularLocation>
        <location evidence="4">Cytoplasm</location>
        <location evidence="4">Cytoskeleton</location>
    </subcellularLocation>
    <subcellularLocation>
        <location evidence="11">Cytoplasm</location>
        <location evidence="11">Perinuclear region</location>
    </subcellularLocation>
    <subcellularLocation>
        <location evidence="8">Cytoplasmic vesicle membrane</location>
        <topology evidence="8">Multi-pass membrane protein</topology>
    </subcellularLocation>
    <subcellularLocation>
        <location evidence="7">Early endosome</location>
    </subcellularLocation>
    <subcellularLocation>
        <location evidence="9">Endoplasmic reticulum membrane</location>
        <topology evidence="9">Multi-pass membrane protein</topology>
    </subcellularLocation>
    <subcellularLocation>
        <location evidence="13">Golgi apparatus membrane</location>
        <topology evidence="13">Multi-pass membrane protein</topology>
    </subcellularLocation>
    <subcellularLocation>
        <location evidence="12">Golgi apparatus</location>
        <location evidence="12">trans-Golgi network</location>
    </subcellularLocation>
    <subcellularLocation>
        <location evidence="3">Mitochondrion membrane</location>
        <topology evidence="3">Multi-pass membrane protein</topology>
    </subcellularLocation>
    <subcellularLocation>
        <location evidence="1">Nucleus</location>
    </subcellularLocation>
    <subcellularLocation>
        <location evidence="37">Postsynaptic density</location>
    </subcellularLocation>
    <subcellularLocation>
        <location evidence="2">Recycling endosome</location>
    </subcellularLocation>
</comment>
<comment type="caution">
    <text evidence="45">The sequence shown here is derived from an EMBL/GenBank/DDBJ whole genome shotgun (WGS) entry which is preliminary data.</text>
</comment>
<feature type="transmembrane region" description="Helical" evidence="43">
    <location>
        <begin position="627"/>
        <end position="652"/>
    </location>
</feature>
<dbReference type="GO" id="GO:0030424">
    <property type="term" value="C:axon"/>
    <property type="evidence" value="ECO:0007669"/>
    <property type="project" value="UniProtKB-SubCell"/>
</dbReference>
<keyword evidence="26" id="KW-0496">Mitochondrion</keyword>
<dbReference type="GO" id="GO:0030284">
    <property type="term" value="F:nuclear estrogen receptor activity"/>
    <property type="evidence" value="ECO:0007669"/>
    <property type="project" value="TreeGrafter"/>
</dbReference>
<comment type="similarity">
    <text evidence="41">Belongs to the G-protein coupled receptor 1 family.</text>
</comment>
<evidence type="ECO:0000256" key="42">
    <source>
        <dbReference type="SAM" id="MobiDB-lite"/>
    </source>
</evidence>
<dbReference type="GO" id="GO:0006915">
    <property type="term" value="P:apoptotic process"/>
    <property type="evidence" value="ECO:0007669"/>
    <property type="project" value="UniProtKB-KW"/>
</dbReference>
<keyword evidence="34" id="KW-0966">Cell projection</keyword>
<accession>A0A4U1FIR6</accession>
<evidence type="ECO:0000256" key="33">
    <source>
        <dbReference type="ARBA" id="ARBA00023257"/>
    </source>
</evidence>
<evidence type="ECO:0000256" key="1">
    <source>
        <dbReference type="ARBA" id="ARBA00004123"/>
    </source>
</evidence>
<dbReference type="Gene3D" id="1.20.1070.10">
    <property type="entry name" value="Rhodopsin 7-helix transmembrane proteins"/>
    <property type="match status" value="1"/>
</dbReference>
<dbReference type="GO" id="GO:0000139">
    <property type="term" value="C:Golgi membrane"/>
    <property type="evidence" value="ECO:0007669"/>
    <property type="project" value="UniProtKB-SubCell"/>
</dbReference>
<evidence type="ECO:0000256" key="11">
    <source>
        <dbReference type="ARBA" id="ARBA00004556"/>
    </source>
</evidence>
<keyword evidence="20" id="KW-0256">Endoplasmic reticulum</keyword>
<dbReference type="InterPro" id="IPR017452">
    <property type="entry name" value="GPCR_Rhodpsn_7TM"/>
</dbReference>
<dbReference type="CDD" id="cd14989">
    <property type="entry name" value="7tmA_GPER1"/>
    <property type="match status" value="1"/>
</dbReference>
<evidence type="ECO:0000256" key="41">
    <source>
        <dbReference type="RuleBase" id="RU000688"/>
    </source>
</evidence>